<evidence type="ECO:0000313" key="1">
    <source>
        <dbReference type="RefSeq" id="XP_028148412.1"/>
    </source>
</evidence>
<dbReference type="InParanoid" id="A0A6P7GQU3"/>
<accession>A0A6P7GQU3</accession>
<dbReference type="AlphaFoldDB" id="A0A6P7GQU3"/>
<dbReference type="RefSeq" id="XP_028148412.1">
    <property type="nucleotide sequence ID" value="XM_028292611.1"/>
</dbReference>
<proteinExistence type="predicted"/>
<reference evidence="1" key="1">
    <citation type="submission" date="2025-08" db="UniProtKB">
        <authorList>
            <consortium name="RefSeq"/>
        </authorList>
    </citation>
    <scope>IDENTIFICATION</scope>
    <source>
        <tissue evidence="1">Whole insect</tissue>
    </source>
</reference>
<organism evidence="1">
    <name type="scientific">Diabrotica virgifera virgifera</name>
    <name type="common">western corn rootworm</name>
    <dbReference type="NCBI Taxonomy" id="50390"/>
    <lineage>
        <taxon>Eukaryota</taxon>
        <taxon>Metazoa</taxon>
        <taxon>Ecdysozoa</taxon>
        <taxon>Arthropoda</taxon>
        <taxon>Hexapoda</taxon>
        <taxon>Insecta</taxon>
        <taxon>Pterygota</taxon>
        <taxon>Neoptera</taxon>
        <taxon>Endopterygota</taxon>
        <taxon>Coleoptera</taxon>
        <taxon>Polyphaga</taxon>
        <taxon>Cucujiformia</taxon>
        <taxon>Chrysomeloidea</taxon>
        <taxon>Chrysomelidae</taxon>
        <taxon>Galerucinae</taxon>
        <taxon>Diabroticina</taxon>
        <taxon>Diabroticites</taxon>
        <taxon>Diabrotica</taxon>
    </lineage>
</organism>
<sequence length="114" mass="13705">MPWCKIIIRIEYIKSSFHKMEVKQEFIEETCKIEIEYNDLNDALLDRFKCEIKEESNSQSTHGTYDFDLKKCPIKTEIEQHGNALNPFEENQGTEKDVSYTWKILYRMRLFQLS</sequence>
<protein>
    <submittedName>
        <fullName evidence="1">Uncharacterized protein LOC114341798</fullName>
    </submittedName>
</protein>
<gene>
    <name evidence="1" type="primary">LOC114341798</name>
</gene>
<name>A0A6P7GQU3_DIAVI</name>